<dbReference type="Pfam" id="PF00295">
    <property type="entry name" value="Glyco_hydro_28"/>
    <property type="match status" value="1"/>
</dbReference>
<keyword evidence="7" id="KW-1185">Reference proteome</keyword>
<dbReference type="InterPro" id="IPR000743">
    <property type="entry name" value="Glyco_hydro_28"/>
</dbReference>
<dbReference type="PANTHER" id="PTHR31339:SF9">
    <property type="entry name" value="PLASMIN AND FIBRONECTIN-BINDING PROTEIN A"/>
    <property type="match status" value="1"/>
</dbReference>
<evidence type="ECO:0000313" key="7">
    <source>
        <dbReference type="Proteomes" id="UP000292884"/>
    </source>
</evidence>
<dbReference type="InterPro" id="IPR006626">
    <property type="entry name" value="PbH1"/>
</dbReference>
<proteinExistence type="inferred from homology"/>
<feature type="chain" id="PRO_5020623707" evidence="5">
    <location>
        <begin position="21"/>
        <end position="429"/>
    </location>
</feature>
<keyword evidence="3 4" id="KW-0326">Glycosidase</keyword>
<dbReference type="GO" id="GO:0005975">
    <property type="term" value="P:carbohydrate metabolic process"/>
    <property type="evidence" value="ECO:0007669"/>
    <property type="project" value="InterPro"/>
</dbReference>
<protein>
    <submittedName>
        <fullName evidence="6">Exopolygalacturonase</fullName>
    </submittedName>
</protein>
<keyword evidence="5" id="KW-0732">Signal</keyword>
<keyword evidence="2 4" id="KW-0378">Hydrolase</keyword>
<feature type="signal peptide" evidence="5">
    <location>
        <begin position="1"/>
        <end position="20"/>
    </location>
</feature>
<organism evidence="6 7">
    <name type="scientific">Pedobacter frigiditerrae</name>
    <dbReference type="NCBI Taxonomy" id="2530452"/>
    <lineage>
        <taxon>Bacteria</taxon>
        <taxon>Pseudomonadati</taxon>
        <taxon>Bacteroidota</taxon>
        <taxon>Sphingobacteriia</taxon>
        <taxon>Sphingobacteriales</taxon>
        <taxon>Sphingobacteriaceae</taxon>
        <taxon>Pedobacter</taxon>
    </lineage>
</organism>
<sequence>MNFKKIIILAIFAFLANRLAAQEYVITKFGVKNDSTLLQTKAIQQVIDKAFAKGGGTIVIPKGTYLSGALFFKKKTKLRLLEGAVLKGSDEIKNYPFIPSRMEGQSLKYFAALVNAYQVDGFTISGPGEINGNGLKFWKQFWAGRDSVAKIKKTLTNLEVSRPRLVFIWGSNNVKIQNVKFRNAGFWTTHLYQCNNVLIENTDIRSPFKPVKAPSTDGIDIDVCKKVTIRNCYISVNDDAICIKGGKGPTAHQLPENGMVEDVLIENCTIGNSHSTLTFGSESIHAKNIIMRNCVVDNTCPILKFKMRGDTFQLFENITIENITGKSGALIDLNPWTQFFDLKGSTVKPFGTIKNVMMKNIKVESVKFGEMNGNLPDKVNGFVFKDIEVTTKNPVLTNKYDDVKFENVMVNGAPLVVKKVNTAGSDTSQ</sequence>
<evidence type="ECO:0000256" key="1">
    <source>
        <dbReference type="ARBA" id="ARBA00008834"/>
    </source>
</evidence>
<dbReference type="SMART" id="SM00710">
    <property type="entry name" value="PbH1"/>
    <property type="match status" value="4"/>
</dbReference>
<dbReference type="Gene3D" id="2.160.20.10">
    <property type="entry name" value="Single-stranded right-handed beta-helix, Pectin lyase-like"/>
    <property type="match status" value="1"/>
</dbReference>
<dbReference type="AlphaFoldDB" id="A0A4R0MWY1"/>
<evidence type="ECO:0000256" key="5">
    <source>
        <dbReference type="SAM" id="SignalP"/>
    </source>
</evidence>
<evidence type="ECO:0000256" key="3">
    <source>
        <dbReference type="ARBA" id="ARBA00023295"/>
    </source>
</evidence>
<dbReference type="GO" id="GO:0004650">
    <property type="term" value="F:polygalacturonase activity"/>
    <property type="evidence" value="ECO:0007669"/>
    <property type="project" value="InterPro"/>
</dbReference>
<dbReference type="Proteomes" id="UP000292884">
    <property type="component" value="Unassembled WGS sequence"/>
</dbReference>
<evidence type="ECO:0000256" key="4">
    <source>
        <dbReference type="RuleBase" id="RU361169"/>
    </source>
</evidence>
<name>A0A4R0MWY1_9SPHI</name>
<dbReference type="InterPro" id="IPR011050">
    <property type="entry name" value="Pectin_lyase_fold/virulence"/>
</dbReference>
<dbReference type="InterPro" id="IPR051801">
    <property type="entry name" value="GH28_Enzymes"/>
</dbReference>
<dbReference type="PANTHER" id="PTHR31339">
    <property type="entry name" value="PECTIN LYASE-RELATED"/>
    <property type="match status" value="1"/>
</dbReference>
<dbReference type="RefSeq" id="WP_131552687.1">
    <property type="nucleotide sequence ID" value="NZ_SJSK01000002.1"/>
</dbReference>
<dbReference type="InterPro" id="IPR012334">
    <property type="entry name" value="Pectin_lyas_fold"/>
</dbReference>
<gene>
    <name evidence="6" type="ORF">EZ428_08315</name>
</gene>
<comment type="similarity">
    <text evidence="1 4">Belongs to the glycosyl hydrolase 28 family.</text>
</comment>
<dbReference type="EMBL" id="SJSK01000002">
    <property type="protein sequence ID" value="TCC91748.1"/>
    <property type="molecule type" value="Genomic_DNA"/>
</dbReference>
<comment type="caution">
    <text evidence="6">The sequence shown here is derived from an EMBL/GenBank/DDBJ whole genome shotgun (WGS) entry which is preliminary data.</text>
</comment>
<evidence type="ECO:0000256" key="2">
    <source>
        <dbReference type="ARBA" id="ARBA00022801"/>
    </source>
</evidence>
<dbReference type="SUPFAM" id="SSF51126">
    <property type="entry name" value="Pectin lyase-like"/>
    <property type="match status" value="1"/>
</dbReference>
<accession>A0A4R0MWY1</accession>
<dbReference type="OrthoDB" id="9795222at2"/>
<evidence type="ECO:0000313" key="6">
    <source>
        <dbReference type="EMBL" id="TCC91748.1"/>
    </source>
</evidence>
<reference evidence="6 7" key="1">
    <citation type="submission" date="2019-02" db="EMBL/GenBank/DDBJ databases">
        <title>Pedobacter sp. RP-1-13 sp. nov., isolated from Arctic soil.</title>
        <authorList>
            <person name="Dahal R.H."/>
        </authorList>
    </citation>
    <scope>NUCLEOTIDE SEQUENCE [LARGE SCALE GENOMIC DNA]</scope>
    <source>
        <strain evidence="6 7">RP-1-13</strain>
    </source>
</reference>